<comment type="subunit">
    <text evidence="3">The 26S proteasome is composed of a core protease, known as the 20S proteasome, capped at one or both ends by the 19S regulatory complex (RC). The RC is composed of at least 18 different subunits in two subcomplexes, the base and the lid, which form the portions proximal and distal to the 20S proteolytic core, respectively. Component of the lid subcomplex of the 19S RC.</text>
</comment>
<dbReference type="AlphaFoldDB" id="G7E8R2"/>
<dbReference type="Gene3D" id="1.25.40.570">
    <property type="match status" value="1"/>
</dbReference>
<evidence type="ECO:0000313" key="6">
    <source>
        <dbReference type="EMBL" id="GAA99530.1"/>
    </source>
</evidence>
<dbReference type="Pfam" id="PF21154">
    <property type="entry name" value="RPN7_PSMD6_C"/>
    <property type="match status" value="1"/>
</dbReference>
<sequence length="419" mass="46073">MASTSQTSKPAADGGDPDSGLPAVPDLALAQATFVLSQAHLHSIHGEALRTLTEGIKLHAMGPYLSQLLGESSESSSSSTTPAPISLPAYASQLRQAVSLEEVQKANKEEREKLQAKVDEALVPGAELEVVDALKAKALYLAQIGNKTEANEAYEAAYAKTAGIGSKIDMRLAMIRLGFFHSDHKIIKANIDKAKALVDEGGDWDRRNRLKAYEGTHLLMLRDFKTGGQLLIDTLSTFGAVELMSLDDFVRLCIIVGVLTLDRKDLKKKIIDAPEVIQVLPESPHLRYLASSLHDCDYAQFFQSLADVEQHHLKTSRILYLHTRYYVRELRLKAYAQLLESYRSVTLQNLSKAFNLSEDFLDADLARYIAAGRLRASIDKVNGVVETTRSDTKNAHYEAALKQGDSLLNGLQKLSRVLG</sequence>
<dbReference type="SMART" id="SM00088">
    <property type="entry name" value="PINT"/>
    <property type="match status" value="1"/>
</dbReference>
<dbReference type="InterPro" id="IPR000717">
    <property type="entry name" value="PCI_dom"/>
</dbReference>
<dbReference type="PROSITE" id="PS50250">
    <property type="entry name" value="PCI"/>
    <property type="match status" value="1"/>
</dbReference>
<evidence type="ECO:0000313" key="7">
    <source>
        <dbReference type="Proteomes" id="UP000009131"/>
    </source>
</evidence>
<dbReference type="EMBL" id="BABT02000220">
    <property type="protein sequence ID" value="GAA99530.1"/>
    <property type="molecule type" value="Genomic_DNA"/>
</dbReference>
<dbReference type="SUPFAM" id="SSF46785">
    <property type="entry name" value="Winged helix' DNA-binding domain"/>
    <property type="match status" value="1"/>
</dbReference>
<dbReference type="OrthoDB" id="1452at2759"/>
<dbReference type="FunFam" id="1.25.40.570:FF:000005">
    <property type="entry name" value="26S proteasome regulatory subunit N7"/>
    <property type="match status" value="1"/>
</dbReference>
<dbReference type="Pfam" id="PF10602">
    <property type="entry name" value="RPN7"/>
    <property type="match status" value="1"/>
</dbReference>
<feature type="region of interest" description="Disordered" evidence="4">
    <location>
        <begin position="1"/>
        <end position="24"/>
    </location>
</feature>
<evidence type="ECO:0000256" key="3">
    <source>
        <dbReference type="ARBA" id="ARBA00093502"/>
    </source>
</evidence>
<keyword evidence="7" id="KW-1185">Reference proteome</keyword>
<reference evidence="6 7" key="1">
    <citation type="journal article" date="2011" name="J. Gen. Appl. Microbiol.">
        <title>Draft genome sequencing of the enigmatic basidiomycete Mixia osmundae.</title>
        <authorList>
            <person name="Nishida H."/>
            <person name="Nagatsuka Y."/>
            <person name="Sugiyama J."/>
        </authorList>
    </citation>
    <scope>NUCLEOTIDE SEQUENCE [LARGE SCALE GENOMIC DNA]</scope>
    <source>
        <strain evidence="7">CBS 9802 / IAM 14324 / JCM 22182 / KY 12970</strain>
    </source>
</reference>
<proteinExistence type="predicted"/>
<dbReference type="STRING" id="764103.G7E8R2"/>
<dbReference type="HOGENOM" id="CLU_031814_1_1_1"/>
<dbReference type="GO" id="GO:0008541">
    <property type="term" value="C:proteasome regulatory particle, lid subcomplex"/>
    <property type="evidence" value="ECO:0007669"/>
    <property type="project" value="UniProtKB-ARBA"/>
</dbReference>
<dbReference type="PANTHER" id="PTHR14145:SF1">
    <property type="entry name" value="26S PROTEASOME NON-ATPASE REGULATORY SUBUNIT 6"/>
    <property type="match status" value="1"/>
</dbReference>
<dbReference type="InterPro" id="IPR019585">
    <property type="entry name" value="Rpn7/CSN1"/>
</dbReference>
<keyword evidence="1" id="KW-0647">Proteasome</keyword>
<dbReference type="InterPro" id="IPR049549">
    <property type="entry name" value="RPN7_PSMD6_C"/>
</dbReference>
<dbReference type="Pfam" id="PF01399">
    <property type="entry name" value="PCI"/>
    <property type="match status" value="1"/>
</dbReference>
<feature type="domain" description="PCI" evidence="5">
    <location>
        <begin position="223"/>
        <end position="392"/>
    </location>
</feature>
<reference evidence="6 7" key="2">
    <citation type="journal article" date="2012" name="Open Biol.">
        <title>Characteristics of nucleosomes and linker DNA regions on the genome of the basidiomycete Mixia osmundae revealed by mono- and dinucleosome mapping.</title>
        <authorList>
            <person name="Nishida H."/>
            <person name="Kondo S."/>
            <person name="Matsumoto T."/>
            <person name="Suzuki Y."/>
            <person name="Yoshikawa H."/>
            <person name="Taylor T.D."/>
            <person name="Sugiyama J."/>
        </authorList>
    </citation>
    <scope>NUCLEOTIDE SEQUENCE [LARGE SCALE GENOMIC DNA]</scope>
    <source>
        <strain evidence="7">CBS 9802 / IAM 14324 / JCM 22182 / KY 12970</strain>
    </source>
</reference>
<name>G7E8R2_MIXOS</name>
<protein>
    <recommendedName>
        <fullName evidence="5">PCI domain-containing protein</fullName>
    </recommendedName>
</protein>
<dbReference type="InterPro" id="IPR036390">
    <property type="entry name" value="WH_DNA-bd_sf"/>
</dbReference>
<evidence type="ECO:0000259" key="5">
    <source>
        <dbReference type="PROSITE" id="PS50250"/>
    </source>
</evidence>
<accession>G7E8R2</accession>
<dbReference type="PANTHER" id="PTHR14145">
    <property type="entry name" value="26S PROTESOME SUBUNIT 6"/>
    <property type="match status" value="1"/>
</dbReference>
<gene>
    <name evidence="6" type="primary">Mo06231</name>
    <name evidence="6" type="ORF">E5Q_06231</name>
</gene>
<dbReference type="eggNOG" id="KOG0687">
    <property type="taxonomic scope" value="Eukaryota"/>
</dbReference>
<dbReference type="FunCoup" id="G7E8R2">
    <property type="interactions" value="455"/>
</dbReference>
<dbReference type="InterPro" id="IPR045135">
    <property type="entry name" value="Rpn7_N"/>
</dbReference>
<comment type="caution">
    <text evidence="6">The sequence shown here is derived from an EMBL/GenBank/DDBJ whole genome shotgun (WGS) entry which is preliminary data.</text>
</comment>
<dbReference type="OMA" id="RLHCKVD"/>
<dbReference type="GO" id="GO:0043161">
    <property type="term" value="P:proteasome-mediated ubiquitin-dependent protein catabolic process"/>
    <property type="evidence" value="ECO:0007669"/>
    <property type="project" value="TreeGrafter"/>
</dbReference>
<organism evidence="6 7">
    <name type="scientific">Mixia osmundae (strain CBS 9802 / IAM 14324 / JCM 22182 / KY 12970)</name>
    <dbReference type="NCBI Taxonomy" id="764103"/>
    <lineage>
        <taxon>Eukaryota</taxon>
        <taxon>Fungi</taxon>
        <taxon>Dikarya</taxon>
        <taxon>Basidiomycota</taxon>
        <taxon>Pucciniomycotina</taxon>
        <taxon>Mixiomycetes</taxon>
        <taxon>Mixiales</taxon>
        <taxon>Mixiaceae</taxon>
        <taxon>Mixia</taxon>
    </lineage>
</organism>
<evidence type="ECO:0000256" key="1">
    <source>
        <dbReference type="ARBA" id="ARBA00022942"/>
    </source>
</evidence>
<dbReference type="Proteomes" id="UP000009131">
    <property type="component" value="Unassembled WGS sequence"/>
</dbReference>
<evidence type="ECO:0000256" key="2">
    <source>
        <dbReference type="ARBA" id="ARBA00093435"/>
    </source>
</evidence>
<comment type="function">
    <text evidence="2">Component of the 19S cap proteasome complex which acts as a regulatory subunit of the 26S proteasome, involved in the ATP-dependent degradation of ubiquitinated proteins.</text>
</comment>
<dbReference type="InParanoid" id="G7E8R2"/>
<dbReference type="RefSeq" id="XP_014568758.1">
    <property type="nucleotide sequence ID" value="XM_014713272.1"/>
</dbReference>
<evidence type="ECO:0000256" key="4">
    <source>
        <dbReference type="SAM" id="MobiDB-lite"/>
    </source>
</evidence>